<dbReference type="EMBL" id="VSRR010025228">
    <property type="protein sequence ID" value="MPC66759.1"/>
    <property type="molecule type" value="Genomic_DNA"/>
</dbReference>
<accession>A0A5B7HAC2</accession>
<proteinExistence type="predicted"/>
<gene>
    <name evidence="4" type="ORF">E2C01_060912</name>
</gene>
<protein>
    <recommendedName>
        <fullName evidence="3">HTH CENPB-type domain-containing protein</fullName>
    </recommendedName>
</protein>
<comment type="subcellular location">
    <subcellularLocation>
        <location evidence="1">Nucleus</location>
    </subcellularLocation>
</comment>
<dbReference type="InterPro" id="IPR009057">
    <property type="entry name" value="Homeodomain-like_sf"/>
</dbReference>
<feature type="domain" description="HTH CENPB-type" evidence="3">
    <location>
        <begin position="1"/>
        <end position="56"/>
    </location>
</feature>
<evidence type="ECO:0000313" key="5">
    <source>
        <dbReference type="Proteomes" id="UP000324222"/>
    </source>
</evidence>
<dbReference type="SUPFAM" id="SSF46689">
    <property type="entry name" value="Homeodomain-like"/>
    <property type="match status" value="1"/>
</dbReference>
<evidence type="ECO:0000256" key="1">
    <source>
        <dbReference type="ARBA" id="ARBA00004123"/>
    </source>
</evidence>
<evidence type="ECO:0000313" key="4">
    <source>
        <dbReference type="EMBL" id="MPC66759.1"/>
    </source>
</evidence>
<evidence type="ECO:0000259" key="3">
    <source>
        <dbReference type="PROSITE" id="PS51253"/>
    </source>
</evidence>
<dbReference type="GO" id="GO:0003677">
    <property type="term" value="F:DNA binding"/>
    <property type="evidence" value="ECO:0007669"/>
    <property type="project" value="UniProtKB-KW"/>
</dbReference>
<evidence type="ECO:0000256" key="2">
    <source>
        <dbReference type="ARBA" id="ARBA00023125"/>
    </source>
</evidence>
<dbReference type="Proteomes" id="UP000324222">
    <property type="component" value="Unassembled WGS sequence"/>
</dbReference>
<reference evidence="4 5" key="1">
    <citation type="submission" date="2019-05" db="EMBL/GenBank/DDBJ databases">
        <title>Another draft genome of Portunus trituberculatus and its Hox gene families provides insights of decapod evolution.</title>
        <authorList>
            <person name="Jeong J.-H."/>
            <person name="Song I."/>
            <person name="Kim S."/>
            <person name="Choi T."/>
            <person name="Kim D."/>
            <person name="Ryu S."/>
            <person name="Kim W."/>
        </authorList>
    </citation>
    <scope>NUCLEOTIDE SEQUENCE [LARGE SCALE GENOMIC DNA]</scope>
    <source>
        <tissue evidence="4">Muscle</tissue>
    </source>
</reference>
<organism evidence="4 5">
    <name type="scientific">Portunus trituberculatus</name>
    <name type="common">Swimming crab</name>
    <name type="synonym">Neptunus trituberculatus</name>
    <dbReference type="NCBI Taxonomy" id="210409"/>
    <lineage>
        <taxon>Eukaryota</taxon>
        <taxon>Metazoa</taxon>
        <taxon>Ecdysozoa</taxon>
        <taxon>Arthropoda</taxon>
        <taxon>Crustacea</taxon>
        <taxon>Multicrustacea</taxon>
        <taxon>Malacostraca</taxon>
        <taxon>Eumalacostraca</taxon>
        <taxon>Eucarida</taxon>
        <taxon>Decapoda</taxon>
        <taxon>Pleocyemata</taxon>
        <taxon>Brachyura</taxon>
        <taxon>Eubrachyura</taxon>
        <taxon>Portunoidea</taxon>
        <taxon>Portunidae</taxon>
        <taxon>Portuninae</taxon>
        <taxon>Portunus</taxon>
    </lineage>
</organism>
<comment type="caution">
    <text evidence="4">The sequence shown here is derived from an EMBL/GenBank/DDBJ whole genome shotgun (WGS) entry which is preliminary data.</text>
</comment>
<dbReference type="OrthoDB" id="7995304at2759"/>
<name>A0A5B7HAC2_PORTR</name>
<dbReference type="GO" id="GO:0005634">
    <property type="term" value="C:nucleus"/>
    <property type="evidence" value="ECO:0007669"/>
    <property type="project" value="UniProtKB-SubCell"/>
</dbReference>
<keyword evidence="5" id="KW-1185">Reference proteome</keyword>
<keyword evidence="2" id="KW-0238">DNA-binding</keyword>
<dbReference type="PROSITE" id="PS51253">
    <property type="entry name" value="HTH_CENPB"/>
    <property type="match status" value="1"/>
</dbReference>
<dbReference type="AlphaFoldDB" id="A0A5B7HAC2"/>
<sequence length="120" mass="13681">MKQKKIPLSSAAIQKKALIIQMNIAQEEGSSSSQTFAPTSDWLDTFKRRHNVQQILDEDSESESDSYDEIYCKAGPKSMKRRIIEQKKSRSFNSTQHTSTPPEGTVLLIVFLKIISIFSW</sequence>
<dbReference type="Gene3D" id="1.10.10.60">
    <property type="entry name" value="Homeodomain-like"/>
    <property type="match status" value="1"/>
</dbReference>
<dbReference type="InterPro" id="IPR006600">
    <property type="entry name" value="HTH_CenpB_DNA-bd_dom"/>
</dbReference>
<dbReference type="Pfam" id="PF03221">
    <property type="entry name" value="HTH_Tnp_Tc5"/>
    <property type="match status" value="1"/>
</dbReference>